<dbReference type="SUPFAM" id="SSF53383">
    <property type="entry name" value="PLP-dependent transferases"/>
    <property type="match status" value="1"/>
</dbReference>
<keyword evidence="4" id="KW-0808">Transferase</keyword>
<dbReference type="Gene3D" id="3.40.640.10">
    <property type="entry name" value="Type I PLP-dependent aspartate aminotransferase-like (Major domain)"/>
    <property type="match status" value="1"/>
</dbReference>
<comment type="caution">
    <text evidence="4">The sequence shown here is derived from an EMBL/GenBank/DDBJ whole genome shotgun (WGS) entry which is preliminary data.</text>
</comment>
<comment type="cofactor">
    <cofactor evidence="1">
        <name>pyridoxal 5'-phosphate</name>
        <dbReference type="ChEBI" id="CHEBI:597326"/>
    </cofactor>
</comment>
<dbReference type="Gene3D" id="1.10.260.50">
    <property type="match status" value="1"/>
</dbReference>
<evidence type="ECO:0000259" key="3">
    <source>
        <dbReference type="Pfam" id="PF00266"/>
    </source>
</evidence>
<dbReference type="PANTHER" id="PTHR11601:SF50">
    <property type="entry name" value="CYSTEINE DESULFURASE ISCS 2-RELATED"/>
    <property type="match status" value="1"/>
</dbReference>
<reference evidence="4 5" key="1">
    <citation type="submission" date="2023-07" db="EMBL/GenBank/DDBJ databases">
        <title>Genomic Encyclopedia of Type Strains, Phase IV (KMG-IV): sequencing the most valuable type-strain genomes for metagenomic binning, comparative biology and taxonomic classification.</title>
        <authorList>
            <person name="Goeker M."/>
        </authorList>
    </citation>
    <scope>NUCLEOTIDE SEQUENCE [LARGE SCALE GENOMIC DNA]</scope>
    <source>
        <strain evidence="4 5">DSM 23948</strain>
    </source>
</reference>
<gene>
    <name evidence="4" type="ORF">J2S07_003628</name>
</gene>
<sequence length="374" mass="40486">MEIYLDNSSTTKPYPEVTSKVLEMLTNTYGNPSSLHRLGRESKIEMEKARKIIADSLGAVSEEIFFTSGGTESNNLAITGACLANESKGKRIVTTVAEHAAVTKTIRNLKRQGWQVEYVPAPNGVLDLNELENAIDGNTVLVSVMMVNNETGAIFPIQEIHEMIKRKSSPALLHCDAVQGYGKLPFTASSIGADLISISAHKIHGVKGAGALYVKKGTKLFTTMFGGGQERGLRSGTESTPLIAAFGEAVRVTFARLQEDIFHMAKLRDYCIERISKSIPTAVINSSKEGAPHIVNFSLPGTRNKEVVQFLDSKGIYISSGASCKSNHSRGPAMLESLGLSRALADSALRVSFSAMNTKNDINILVQALEEYFT</sequence>
<name>A0ABT9V8L2_9BACL</name>
<organism evidence="4 5">
    <name type="scientific">Anoxybacillus andreesenii</name>
    <dbReference type="NCBI Taxonomy" id="1325932"/>
    <lineage>
        <taxon>Bacteria</taxon>
        <taxon>Bacillati</taxon>
        <taxon>Bacillota</taxon>
        <taxon>Bacilli</taxon>
        <taxon>Bacillales</taxon>
        <taxon>Anoxybacillaceae</taxon>
        <taxon>Anoxybacillus</taxon>
    </lineage>
</organism>
<dbReference type="EC" id="2.8.1.7" evidence="4"/>
<keyword evidence="2" id="KW-0663">Pyridoxal phosphate</keyword>
<dbReference type="PIRSF" id="PIRSF005572">
    <property type="entry name" value="NifS"/>
    <property type="match status" value="1"/>
</dbReference>
<accession>A0ABT9V8L2</accession>
<dbReference type="Pfam" id="PF00266">
    <property type="entry name" value="Aminotran_5"/>
    <property type="match status" value="1"/>
</dbReference>
<evidence type="ECO:0000313" key="4">
    <source>
        <dbReference type="EMBL" id="MDQ0157299.1"/>
    </source>
</evidence>
<keyword evidence="5" id="KW-1185">Reference proteome</keyword>
<evidence type="ECO:0000256" key="1">
    <source>
        <dbReference type="ARBA" id="ARBA00001933"/>
    </source>
</evidence>
<dbReference type="RefSeq" id="WP_307151767.1">
    <property type="nucleotide sequence ID" value="NZ_JAUSTU010000024.1"/>
</dbReference>
<dbReference type="InterPro" id="IPR015422">
    <property type="entry name" value="PyrdxlP-dep_Trfase_small"/>
</dbReference>
<dbReference type="Proteomes" id="UP001231362">
    <property type="component" value="Unassembled WGS sequence"/>
</dbReference>
<dbReference type="InterPro" id="IPR016454">
    <property type="entry name" value="Cysteine_dSase"/>
</dbReference>
<dbReference type="EMBL" id="JAUSTU010000024">
    <property type="protein sequence ID" value="MDQ0157299.1"/>
    <property type="molecule type" value="Genomic_DNA"/>
</dbReference>
<dbReference type="InterPro" id="IPR000192">
    <property type="entry name" value="Aminotrans_V_dom"/>
</dbReference>
<dbReference type="InterPro" id="IPR015424">
    <property type="entry name" value="PyrdxlP-dep_Trfase"/>
</dbReference>
<proteinExistence type="predicted"/>
<dbReference type="GO" id="GO:0031071">
    <property type="term" value="F:cysteine desulfurase activity"/>
    <property type="evidence" value="ECO:0007669"/>
    <property type="project" value="UniProtKB-EC"/>
</dbReference>
<feature type="domain" description="Aminotransferase class V" evidence="3">
    <location>
        <begin position="3"/>
        <end position="365"/>
    </location>
</feature>
<dbReference type="Gene3D" id="3.90.1150.10">
    <property type="entry name" value="Aspartate Aminotransferase, domain 1"/>
    <property type="match status" value="1"/>
</dbReference>
<dbReference type="PANTHER" id="PTHR11601">
    <property type="entry name" value="CYSTEINE DESULFURYLASE FAMILY MEMBER"/>
    <property type="match status" value="1"/>
</dbReference>
<protein>
    <submittedName>
        <fullName evidence="4">Cysteine desulfurase</fullName>
        <ecNumber evidence="4">2.8.1.7</ecNumber>
    </submittedName>
</protein>
<evidence type="ECO:0000313" key="5">
    <source>
        <dbReference type="Proteomes" id="UP001231362"/>
    </source>
</evidence>
<dbReference type="InterPro" id="IPR015421">
    <property type="entry name" value="PyrdxlP-dep_Trfase_major"/>
</dbReference>
<evidence type="ECO:0000256" key="2">
    <source>
        <dbReference type="ARBA" id="ARBA00022898"/>
    </source>
</evidence>